<feature type="region of interest" description="Disordered" evidence="13">
    <location>
        <begin position="457"/>
        <end position="481"/>
    </location>
</feature>
<dbReference type="GO" id="GO:0006879">
    <property type="term" value="P:intracellular iron ion homeostasis"/>
    <property type="evidence" value="ECO:0007669"/>
    <property type="project" value="TreeGrafter"/>
</dbReference>
<feature type="transmembrane region" description="Helical" evidence="14">
    <location>
        <begin position="41"/>
        <end position="65"/>
    </location>
</feature>
<dbReference type="Proteomes" id="UP000279236">
    <property type="component" value="Unassembled WGS sequence"/>
</dbReference>
<dbReference type="InterPro" id="IPR039261">
    <property type="entry name" value="FNR_nucleotide-bd"/>
</dbReference>
<keyword evidence="5" id="KW-1003">Cell membrane</keyword>
<reference evidence="16 17" key="1">
    <citation type="submission" date="2018-11" db="EMBL/GenBank/DDBJ databases">
        <title>Genome sequence of Apiotrichum porosum DSM 27194.</title>
        <authorList>
            <person name="Aliyu H."/>
            <person name="Gorte O."/>
            <person name="Ochsenreither K."/>
        </authorList>
    </citation>
    <scope>NUCLEOTIDE SEQUENCE [LARGE SCALE GENOMIC DNA]</scope>
    <source>
        <strain evidence="16 17">DSM 27194</strain>
    </source>
</reference>
<keyword evidence="11 14" id="KW-0472">Membrane</keyword>
<evidence type="ECO:0000256" key="5">
    <source>
        <dbReference type="ARBA" id="ARBA00022475"/>
    </source>
</evidence>
<evidence type="ECO:0000256" key="6">
    <source>
        <dbReference type="ARBA" id="ARBA00022692"/>
    </source>
</evidence>
<protein>
    <recommendedName>
        <fullName evidence="3">ferric-chelate reductase (NADPH)</fullName>
        <ecNumber evidence="3">1.16.1.9</ecNumber>
    </recommendedName>
</protein>
<feature type="transmembrane region" description="Helical" evidence="14">
    <location>
        <begin position="141"/>
        <end position="159"/>
    </location>
</feature>
<dbReference type="STRING" id="105984.A0A427XDU4"/>
<name>A0A427XDU4_9TREE</name>
<comment type="caution">
    <text evidence="16">The sequence shown here is derived from an EMBL/GenBank/DDBJ whole genome shotgun (WGS) entry which is preliminary data.</text>
</comment>
<keyword evidence="17" id="KW-1185">Reference proteome</keyword>
<dbReference type="Pfam" id="PF08030">
    <property type="entry name" value="NAD_binding_6"/>
    <property type="match status" value="1"/>
</dbReference>
<dbReference type="EC" id="1.16.1.9" evidence="3"/>
<evidence type="ECO:0000256" key="13">
    <source>
        <dbReference type="SAM" id="MobiDB-lite"/>
    </source>
</evidence>
<dbReference type="GO" id="GO:0005886">
    <property type="term" value="C:plasma membrane"/>
    <property type="evidence" value="ECO:0007669"/>
    <property type="project" value="UniProtKB-SubCell"/>
</dbReference>
<evidence type="ECO:0000256" key="1">
    <source>
        <dbReference type="ARBA" id="ARBA00004651"/>
    </source>
</evidence>
<dbReference type="GeneID" id="39588385"/>
<dbReference type="InterPro" id="IPR017938">
    <property type="entry name" value="Riboflavin_synthase-like_b-brl"/>
</dbReference>
<dbReference type="GO" id="GO:0006826">
    <property type="term" value="P:iron ion transport"/>
    <property type="evidence" value="ECO:0007669"/>
    <property type="project" value="UniProtKB-ARBA"/>
</dbReference>
<dbReference type="InterPro" id="IPR017927">
    <property type="entry name" value="FAD-bd_FR_type"/>
</dbReference>
<dbReference type="Gene3D" id="3.40.50.80">
    <property type="entry name" value="Nucleotide-binding domain of ferredoxin-NADP reductase (FNR) module"/>
    <property type="match status" value="1"/>
</dbReference>
<dbReference type="Pfam" id="PF08022">
    <property type="entry name" value="FAD_binding_8"/>
    <property type="match status" value="1"/>
</dbReference>
<dbReference type="PANTHER" id="PTHR32361">
    <property type="entry name" value="FERRIC/CUPRIC REDUCTASE TRANSMEMBRANE COMPONENT"/>
    <property type="match status" value="1"/>
</dbReference>
<dbReference type="InterPro" id="IPR013112">
    <property type="entry name" value="FAD-bd_8"/>
</dbReference>
<comment type="subcellular location">
    <subcellularLocation>
        <location evidence="1">Cell membrane</location>
        <topology evidence="1">Multi-pass membrane protein</topology>
    </subcellularLocation>
</comment>
<dbReference type="GO" id="GO:0052851">
    <property type="term" value="F:ferric-chelate reductase (NADPH) activity"/>
    <property type="evidence" value="ECO:0007669"/>
    <property type="project" value="UniProtKB-EC"/>
</dbReference>
<keyword evidence="9" id="KW-0560">Oxidoreductase</keyword>
<evidence type="ECO:0000256" key="4">
    <source>
        <dbReference type="ARBA" id="ARBA00022448"/>
    </source>
</evidence>
<dbReference type="AlphaFoldDB" id="A0A427XDU4"/>
<dbReference type="SFLD" id="SFLDG01168">
    <property type="entry name" value="Ferric_reductase_subgroup_(FRE"/>
    <property type="match status" value="1"/>
</dbReference>
<dbReference type="SFLD" id="SFLDS00052">
    <property type="entry name" value="Ferric_Reductase_Domain"/>
    <property type="match status" value="1"/>
</dbReference>
<evidence type="ECO:0000256" key="8">
    <source>
        <dbReference type="ARBA" id="ARBA00022989"/>
    </source>
</evidence>
<feature type="transmembrane region" description="Helical" evidence="14">
    <location>
        <begin position="101"/>
        <end position="126"/>
    </location>
</feature>
<dbReference type="GO" id="GO:0015677">
    <property type="term" value="P:copper ion import"/>
    <property type="evidence" value="ECO:0007669"/>
    <property type="project" value="TreeGrafter"/>
</dbReference>
<evidence type="ECO:0000256" key="10">
    <source>
        <dbReference type="ARBA" id="ARBA00023065"/>
    </source>
</evidence>
<dbReference type="PROSITE" id="PS51384">
    <property type="entry name" value="FAD_FR"/>
    <property type="match status" value="1"/>
</dbReference>
<dbReference type="Gene3D" id="2.40.30.10">
    <property type="entry name" value="Translation factors"/>
    <property type="match status" value="1"/>
</dbReference>
<dbReference type="RefSeq" id="XP_028472054.1">
    <property type="nucleotide sequence ID" value="XM_028619481.1"/>
</dbReference>
<evidence type="ECO:0000313" key="17">
    <source>
        <dbReference type="Proteomes" id="UP000279236"/>
    </source>
</evidence>
<feature type="domain" description="FAD-binding FR-type" evidence="15">
    <location>
        <begin position="285"/>
        <end position="389"/>
    </location>
</feature>
<dbReference type="InterPro" id="IPR013121">
    <property type="entry name" value="Fe_red_NAD-bd_6"/>
</dbReference>
<dbReference type="PANTHER" id="PTHR32361:SF23">
    <property type="entry name" value="FERRIC-CHELATE REDUCTASE"/>
    <property type="match status" value="1"/>
</dbReference>
<gene>
    <name evidence="16" type="ORF">EHS24_003842</name>
</gene>
<dbReference type="EMBL" id="RSCE01000019">
    <property type="protein sequence ID" value="RSH76907.1"/>
    <property type="molecule type" value="Genomic_DNA"/>
</dbReference>
<dbReference type="CDD" id="cd06186">
    <property type="entry name" value="NOX_Duox_like_FAD_NADP"/>
    <property type="match status" value="1"/>
</dbReference>
<evidence type="ECO:0000256" key="11">
    <source>
        <dbReference type="ARBA" id="ARBA00023136"/>
    </source>
</evidence>
<evidence type="ECO:0000259" key="15">
    <source>
        <dbReference type="PROSITE" id="PS51384"/>
    </source>
</evidence>
<feature type="transmembrane region" description="Helical" evidence="14">
    <location>
        <begin position="218"/>
        <end position="235"/>
    </location>
</feature>
<comment type="catalytic activity">
    <reaction evidence="12">
        <text>2 a Fe(II)-siderophore + NADP(+) + H(+) = 2 a Fe(III)-siderophore + NADPH</text>
        <dbReference type="Rhea" id="RHEA:28795"/>
        <dbReference type="Rhea" id="RHEA-COMP:11342"/>
        <dbReference type="Rhea" id="RHEA-COMP:11344"/>
        <dbReference type="ChEBI" id="CHEBI:15378"/>
        <dbReference type="ChEBI" id="CHEBI:29033"/>
        <dbReference type="ChEBI" id="CHEBI:29034"/>
        <dbReference type="ChEBI" id="CHEBI:57783"/>
        <dbReference type="ChEBI" id="CHEBI:58349"/>
        <dbReference type="EC" id="1.16.1.9"/>
    </reaction>
</comment>
<dbReference type="SUPFAM" id="SSF63380">
    <property type="entry name" value="Riboflavin synthase domain-like"/>
    <property type="match status" value="1"/>
</dbReference>
<keyword evidence="8 14" id="KW-1133">Transmembrane helix</keyword>
<proteinExistence type="inferred from homology"/>
<evidence type="ECO:0000313" key="16">
    <source>
        <dbReference type="EMBL" id="RSH76907.1"/>
    </source>
</evidence>
<feature type="transmembrane region" description="Helical" evidence="14">
    <location>
        <begin position="247"/>
        <end position="268"/>
    </location>
</feature>
<keyword evidence="7" id="KW-0249">Electron transport</keyword>
<dbReference type="InterPro" id="IPR013130">
    <property type="entry name" value="Fe3_Rdtase_TM_dom"/>
</dbReference>
<dbReference type="InterPro" id="IPR051410">
    <property type="entry name" value="Ferric/Cupric_Reductase"/>
</dbReference>
<comment type="similarity">
    <text evidence="2">Belongs to the ferric reductase (FRE) family.</text>
</comment>
<evidence type="ECO:0000256" key="7">
    <source>
        <dbReference type="ARBA" id="ARBA00022982"/>
    </source>
</evidence>
<evidence type="ECO:0000256" key="2">
    <source>
        <dbReference type="ARBA" id="ARBA00006278"/>
    </source>
</evidence>
<keyword evidence="4" id="KW-0813">Transport</keyword>
<evidence type="ECO:0000256" key="12">
    <source>
        <dbReference type="ARBA" id="ARBA00048483"/>
    </source>
</evidence>
<evidence type="ECO:0000256" key="14">
    <source>
        <dbReference type="SAM" id="Phobius"/>
    </source>
</evidence>
<evidence type="ECO:0000256" key="9">
    <source>
        <dbReference type="ARBA" id="ARBA00023002"/>
    </source>
</evidence>
<keyword evidence="6 14" id="KW-0812">Transmembrane</keyword>
<dbReference type="SUPFAM" id="SSF52343">
    <property type="entry name" value="Ferredoxin reductase-like, C-terminal NADP-linked domain"/>
    <property type="match status" value="1"/>
</dbReference>
<sequence length="548" mass="60616">MHAPPGYTPGSYDSRGNYIPTDDEVMAYQAARVAWEDQVVYGYYALAFIVGVLALAVVSHLFWVLRVRYNRLGKVVGYARLAAALRLMSYPRLMPTSLNWIWSWGALGPNLILVAGLLVASCLTWVNKLYYYPPYYGSAPLYLRSEWIAMATLPFVYVLGAKRNMLSVLTGVSHEKLQILHQGAAFNFIYMSLVHTITACIRADREYGLVLTIQFDDIYISGFVALAPLLVLFVGSLPPIRKYLYEAFYYVHIVMALFFLGALFWHGYGLLDNDSVAWRLGWMLLNNPSWHLARIELLSEDTYKLTVPTYTLKWKAGQHVFLRFMAVRALESHPFTISNMCTAGEVDTMVFLVRSQNGFTKALLQHALRTNTGEYKVLVDGPYGHSADELRVFDSVLVCVGGSGISWAVAVLQALAASPRPPAIKLVWAVRDASAQGWFASEIAALNKAATVEIHVTGGGHDSPASAHSDKEDSPSMSSAIQHGRPDFKAIIAHHVGQAQGSVAVAACGPESLLADCANGVWRVELDILMGRLPEVDEVYFASEAYGW</sequence>
<keyword evidence="10" id="KW-0406">Ion transport</keyword>
<evidence type="ECO:0000256" key="3">
    <source>
        <dbReference type="ARBA" id="ARBA00012668"/>
    </source>
</evidence>
<dbReference type="Pfam" id="PF01794">
    <property type="entry name" value="Ferric_reduct"/>
    <property type="match status" value="1"/>
</dbReference>
<organism evidence="16 17">
    <name type="scientific">Apiotrichum porosum</name>
    <dbReference type="NCBI Taxonomy" id="105984"/>
    <lineage>
        <taxon>Eukaryota</taxon>
        <taxon>Fungi</taxon>
        <taxon>Dikarya</taxon>
        <taxon>Basidiomycota</taxon>
        <taxon>Agaricomycotina</taxon>
        <taxon>Tremellomycetes</taxon>
        <taxon>Trichosporonales</taxon>
        <taxon>Trichosporonaceae</taxon>
        <taxon>Apiotrichum</taxon>
    </lineage>
</organism>
<accession>A0A427XDU4</accession>
<feature type="transmembrane region" description="Helical" evidence="14">
    <location>
        <begin position="179"/>
        <end position="198"/>
    </location>
</feature>
<dbReference type="OrthoDB" id="17725at2759"/>